<dbReference type="GO" id="GO:0005509">
    <property type="term" value="F:calcium ion binding"/>
    <property type="evidence" value="ECO:0007669"/>
    <property type="project" value="InterPro"/>
</dbReference>
<dbReference type="Gene3D" id="1.10.238.10">
    <property type="entry name" value="EF-hand"/>
    <property type="match status" value="1"/>
</dbReference>
<evidence type="ECO:0000256" key="4">
    <source>
        <dbReference type="SAM" id="MobiDB-lite"/>
    </source>
</evidence>
<dbReference type="WBParaSite" id="snap_masked-unitig_44741-processed-gene-0.0-mRNA-1">
    <property type="protein sequence ID" value="snap_masked-unitig_44741-processed-gene-0.0-mRNA-1"/>
    <property type="gene ID" value="snap_masked-unitig_44741-processed-gene-0.0"/>
</dbReference>
<evidence type="ECO:0000256" key="2">
    <source>
        <dbReference type="ARBA" id="ARBA00023123"/>
    </source>
</evidence>
<keyword evidence="2" id="KW-0518">Myosin</keyword>
<dbReference type="CDD" id="cd00293">
    <property type="entry name" value="USP-like"/>
    <property type="match status" value="1"/>
</dbReference>
<dbReference type="SUPFAM" id="SSF52402">
    <property type="entry name" value="Adenine nucleotide alpha hydrolases-like"/>
    <property type="match status" value="1"/>
</dbReference>
<dbReference type="Gene3D" id="3.40.50.620">
    <property type="entry name" value="HUPs"/>
    <property type="match status" value="1"/>
</dbReference>
<evidence type="ECO:0000256" key="3">
    <source>
        <dbReference type="ARBA" id="ARBA00023175"/>
    </source>
</evidence>
<dbReference type="InterPro" id="IPR011992">
    <property type="entry name" value="EF-hand-dom_pair"/>
</dbReference>
<feature type="region of interest" description="Disordered" evidence="4">
    <location>
        <begin position="59"/>
        <end position="93"/>
    </location>
</feature>
<dbReference type="PANTHER" id="PTHR23048">
    <property type="entry name" value="MYOSIN LIGHT CHAIN 1, 3"/>
    <property type="match status" value="1"/>
</dbReference>
<keyword evidence="1" id="KW-0677">Repeat</keyword>
<protein>
    <submittedName>
        <fullName evidence="7">EF-hand domain-containing protein</fullName>
    </submittedName>
</protein>
<evidence type="ECO:0000259" key="5">
    <source>
        <dbReference type="PROSITE" id="PS50222"/>
    </source>
</evidence>
<dbReference type="GO" id="GO:0005859">
    <property type="term" value="C:muscle myosin complex"/>
    <property type="evidence" value="ECO:0007669"/>
    <property type="project" value="TreeGrafter"/>
</dbReference>
<dbReference type="PANTHER" id="PTHR23048:SF33">
    <property type="entry name" value="MYOSIN LIGHT CHAIN ALKALI"/>
    <property type="match status" value="1"/>
</dbReference>
<keyword evidence="6" id="KW-1185">Reference proteome</keyword>
<dbReference type="PROSITE" id="PS50222">
    <property type="entry name" value="EF_HAND_2"/>
    <property type="match status" value="1"/>
</dbReference>
<dbReference type="Pfam" id="PF00582">
    <property type="entry name" value="Usp"/>
    <property type="match status" value="1"/>
</dbReference>
<dbReference type="AlphaFoldDB" id="A0A1I8JSD6"/>
<dbReference type="InterPro" id="IPR002048">
    <property type="entry name" value="EF_hand_dom"/>
</dbReference>
<evidence type="ECO:0000313" key="7">
    <source>
        <dbReference type="WBParaSite" id="snap_masked-unitig_44741-processed-gene-0.0-mRNA-1"/>
    </source>
</evidence>
<organism evidence="6 7">
    <name type="scientific">Macrostomum lignano</name>
    <dbReference type="NCBI Taxonomy" id="282301"/>
    <lineage>
        <taxon>Eukaryota</taxon>
        <taxon>Metazoa</taxon>
        <taxon>Spiralia</taxon>
        <taxon>Lophotrochozoa</taxon>
        <taxon>Platyhelminthes</taxon>
        <taxon>Rhabditophora</taxon>
        <taxon>Macrostomorpha</taxon>
        <taxon>Macrostomida</taxon>
        <taxon>Macrostomidae</taxon>
        <taxon>Macrostomum</taxon>
    </lineage>
</organism>
<sequence length="231" mass="25091">MKAKEEGTFADFMEAFKTFDREGQGYISAAELRHVLTSYGERLDDSDVDVIMKFTDTHRGSRRQTSSTRTHIKKVQAGRSHGQEGTLGHRRQAASTQRRALRWFARHASQPDDSLTLINRGGAAADSARRRDPLAGGVAAVRQLRVRHAEGRLGLDGAGARFLEKISNSPGAAIVEVANELHADLVVLGNRGMGTAALRPAPSLSGQRVRLRAAHMLTSPVLIVPHNASTD</sequence>
<dbReference type="SMART" id="SM00054">
    <property type="entry name" value="EFh"/>
    <property type="match status" value="1"/>
</dbReference>
<dbReference type="InterPro" id="IPR050230">
    <property type="entry name" value="CALM/Myosin/TropC-like"/>
</dbReference>
<name>A0A1I8JSD6_9PLAT</name>
<dbReference type="Proteomes" id="UP000095280">
    <property type="component" value="Unplaced"/>
</dbReference>
<dbReference type="FunFam" id="1.10.238.10:FF:000003">
    <property type="entry name" value="Calmodulin A"/>
    <property type="match status" value="1"/>
</dbReference>
<evidence type="ECO:0000313" key="6">
    <source>
        <dbReference type="Proteomes" id="UP000095280"/>
    </source>
</evidence>
<dbReference type="InterPro" id="IPR014729">
    <property type="entry name" value="Rossmann-like_a/b/a_fold"/>
</dbReference>
<dbReference type="Pfam" id="PF13405">
    <property type="entry name" value="EF-hand_6"/>
    <property type="match status" value="1"/>
</dbReference>
<accession>A0A1I8JSD6</accession>
<dbReference type="SUPFAM" id="SSF47473">
    <property type="entry name" value="EF-hand"/>
    <property type="match status" value="1"/>
</dbReference>
<dbReference type="InterPro" id="IPR006016">
    <property type="entry name" value="UspA"/>
</dbReference>
<reference evidence="7" key="1">
    <citation type="submission" date="2016-11" db="UniProtKB">
        <authorList>
            <consortium name="WormBaseParasite"/>
        </authorList>
    </citation>
    <scope>IDENTIFICATION</scope>
</reference>
<feature type="domain" description="EF-hand" evidence="5">
    <location>
        <begin position="7"/>
        <end position="42"/>
    </location>
</feature>
<evidence type="ECO:0000256" key="1">
    <source>
        <dbReference type="ARBA" id="ARBA00022737"/>
    </source>
</evidence>
<proteinExistence type="predicted"/>
<keyword evidence="3" id="KW-0505">Motor protein</keyword>
<dbReference type="CDD" id="cd00051">
    <property type="entry name" value="EFh"/>
    <property type="match status" value="1"/>
</dbReference>